<feature type="domain" description="DUF2179" evidence="7">
    <location>
        <begin position="221"/>
        <end position="274"/>
    </location>
</feature>
<dbReference type="Proteomes" id="UP000597877">
    <property type="component" value="Unassembled WGS sequence"/>
</dbReference>
<evidence type="ECO:0000256" key="6">
    <source>
        <dbReference type="SAM" id="Phobius"/>
    </source>
</evidence>
<sequence length="280" mass="30411">MKSKLKNFSLLTISTLIMAVGIYFFKFANNFTFGGITGMAVLVARFTPLSAGDFSFIANILLLIIGFIILGRDFAAKTAYSTILLSISLSLLERIFPMSKPLTDEPLLELVFAILLPALGSAVLFNIGASSGGTDVIAMILKKYTSVNIGRGLLFSDMLFTAAGFFVFDVKTGLYSMLGLIVRSALIDNFIESLNRSKYFHVVCTDPKPICQYIETTLKRDSTLVSATGSFTGDNKYIILTVLSPSEAVKLRNFIRGNSPGAFLLISNTSEIIGKGFHSV</sequence>
<organism evidence="8 9">
    <name type="scientific">Eubacterium segne</name>
    <dbReference type="NCBI Taxonomy" id="2763045"/>
    <lineage>
        <taxon>Bacteria</taxon>
        <taxon>Bacillati</taxon>
        <taxon>Bacillota</taxon>
        <taxon>Clostridia</taxon>
        <taxon>Eubacteriales</taxon>
        <taxon>Eubacteriaceae</taxon>
        <taxon>Eubacterium</taxon>
    </lineage>
</organism>
<feature type="transmembrane region" description="Helical" evidence="6">
    <location>
        <begin position="7"/>
        <end position="25"/>
    </location>
</feature>
<evidence type="ECO:0000313" key="8">
    <source>
        <dbReference type="EMBL" id="MBC5667052.1"/>
    </source>
</evidence>
<comment type="subcellular location">
    <subcellularLocation>
        <location evidence="1">Cell membrane</location>
        <topology evidence="1">Multi-pass membrane protein</topology>
    </subcellularLocation>
</comment>
<proteinExistence type="predicted"/>
<dbReference type="Gene3D" id="3.30.70.120">
    <property type="match status" value="1"/>
</dbReference>
<dbReference type="InterPro" id="IPR019264">
    <property type="entry name" value="DUF2179"/>
</dbReference>
<dbReference type="InterPro" id="IPR003740">
    <property type="entry name" value="YitT"/>
</dbReference>
<accession>A0ABR7F0C3</accession>
<dbReference type="PANTHER" id="PTHR33545:SF9">
    <property type="entry name" value="UPF0750 MEMBRANE PROTEIN YITE"/>
    <property type="match status" value="1"/>
</dbReference>
<dbReference type="Pfam" id="PF10035">
    <property type="entry name" value="DUF2179"/>
    <property type="match status" value="1"/>
</dbReference>
<keyword evidence="2" id="KW-1003">Cell membrane</keyword>
<evidence type="ECO:0000256" key="2">
    <source>
        <dbReference type="ARBA" id="ARBA00022475"/>
    </source>
</evidence>
<keyword evidence="4 6" id="KW-1133">Transmembrane helix</keyword>
<name>A0ABR7F0C3_9FIRM</name>
<dbReference type="PIRSF" id="PIRSF006483">
    <property type="entry name" value="Membrane_protein_YitT"/>
    <property type="match status" value="1"/>
</dbReference>
<keyword evidence="3 6" id="KW-0812">Transmembrane</keyword>
<dbReference type="InterPro" id="IPR015867">
    <property type="entry name" value="N-reg_PII/ATP_PRibTrfase_C"/>
</dbReference>
<dbReference type="EMBL" id="JACOOZ010000002">
    <property type="protein sequence ID" value="MBC5667052.1"/>
    <property type="molecule type" value="Genomic_DNA"/>
</dbReference>
<feature type="transmembrane region" description="Helical" evidence="6">
    <location>
        <begin position="108"/>
        <end position="129"/>
    </location>
</feature>
<evidence type="ECO:0000313" key="9">
    <source>
        <dbReference type="Proteomes" id="UP000597877"/>
    </source>
</evidence>
<feature type="transmembrane region" description="Helical" evidence="6">
    <location>
        <begin position="149"/>
        <end position="168"/>
    </location>
</feature>
<dbReference type="PANTHER" id="PTHR33545">
    <property type="entry name" value="UPF0750 MEMBRANE PROTEIN YITT-RELATED"/>
    <property type="match status" value="1"/>
</dbReference>
<evidence type="ECO:0000256" key="5">
    <source>
        <dbReference type="ARBA" id="ARBA00023136"/>
    </source>
</evidence>
<keyword evidence="9" id="KW-1185">Reference proteome</keyword>
<feature type="transmembrane region" description="Helical" evidence="6">
    <location>
        <begin position="78"/>
        <end position="96"/>
    </location>
</feature>
<dbReference type="InterPro" id="IPR051461">
    <property type="entry name" value="UPF0750_membrane"/>
</dbReference>
<feature type="transmembrane region" description="Helical" evidence="6">
    <location>
        <begin position="54"/>
        <end position="72"/>
    </location>
</feature>
<dbReference type="Pfam" id="PF02588">
    <property type="entry name" value="YitT_membrane"/>
    <property type="match status" value="1"/>
</dbReference>
<comment type="caution">
    <text evidence="8">The sequence shown here is derived from an EMBL/GenBank/DDBJ whole genome shotgun (WGS) entry which is preliminary data.</text>
</comment>
<keyword evidence="5 6" id="KW-0472">Membrane</keyword>
<evidence type="ECO:0000256" key="4">
    <source>
        <dbReference type="ARBA" id="ARBA00022989"/>
    </source>
</evidence>
<evidence type="ECO:0000256" key="1">
    <source>
        <dbReference type="ARBA" id="ARBA00004651"/>
    </source>
</evidence>
<dbReference type="RefSeq" id="WP_186839999.1">
    <property type="nucleotide sequence ID" value="NZ_JACOOZ010000002.1"/>
</dbReference>
<evidence type="ECO:0000259" key="7">
    <source>
        <dbReference type="Pfam" id="PF10035"/>
    </source>
</evidence>
<reference evidence="8 9" key="1">
    <citation type="submission" date="2020-08" db="EMBL/GenBank/DDBJ databases">
        <title>Genome public.</title>
        <authorList>
            <person name="Liu C."/>
            <person name="Sun Q."/>
        </authorList>
    </citation>
    <scope>NUCLEOTIDE SEQUENCE [LARGE SCALE GENOMIC DNA]</scope>
    <source>
        <strain evidence="8 9">BX4</strain>
    </source>
</reference>
<gene>
    <name evidence="8" type="ORF">H8S00_03475</name>
</gene>
<evidence type="ECO:0000256" key="3">
    <source>
        <dbReference type="ARBA" id="ARBA00022692"/>
    </source>
</evidence>
<protein>
    <submittedName>
        <fullName evidence="8">YitT family protein</fullName>
    </submittedName>
</protein>